<protein>
    <submittedName>
        <fullName evidence="1">Baseplate wedge protein</fullName>
    </submittedName>
</protein>
<dbReference type="InterPro" id="IPR036779">
    <property type="entry name" value="LysM_dom_sf"/>
</dbReference>
<evidence type="ECO:0000313" key="1">
    <source>
        <dbReference type="EMBL" id="DAF63595.1"/>
    </source>
</evidence>
<sequence length="72" mass="8607">MPDEFYTYITKQNDRWDLIAYEYYNNALLYEEIIKANPEIKITPVLEAGIKIKVPVLKEDTTIQFELPPWKQ</sequence>
<reference evidence="1" key="1">
    <citation type="journal article" date="2021" name="Proc. Natl. Acad. Sci. U.S.A.">
        <title>A Catalog of Tens of Thousands of Viruses from Human Metagenomes Reveals Hidden Associations with Chronic Diseases.</title>
        <authorList>
            <person name="Tisza M.J."/>
            <person name="Buck C.B."/>
        </authorList>
    </citation>
    <scope>NUCLEOTIDE SEQUENCE</scope>
    <source>
        <strain evidence="1">CtwQT14</strain>
    </source>
</reference>
<name>A0A8S5TKK8_9CAUD</name>
<accession>A0A8S5TKK8</accession>
<dbReference type="InterPro" id="IPR008861">
    <property type="entry name" value="GpX-like"/>
</dbReference>
<dbReference type="Pfam" id="PF05489">
    <property type="entry name" value="Phage_tail_X"/>
    <property type="match status" value="1"/>
</dbReference>
<dbReference type="EMBL" id="BK032842">
    <property type="protein sequence ID" value="DAF63595.1"/>
    <property type="molecule type" value="Genomic_DNA"/>
</dbReference>
<dbReference type="Gene3D" id="3.10.350.10">
    <property type="entry name" value="LysM domain"/>
    <property type="match status" value="1"/>
</dbReference>
<organism evidence="1">
    <name type="scientific">Siphoviridae sp. ctwQT14</name>
    <dbReference type="NCBI Taxonomy" id="2827971"/>
    <lineage>
        <taxon>Viruses</taxon>
        <taxon>Duplodnaviria</taxon>
        <taxon>Heunggongvirae</taxon>
        <taxon>Uroviricota</taxon>
        <taxon>Caudoviricetes</taxon>
    </lineage>
</organism>
<proteinExistence type="predicted"/>